<evidence type="ECO:0000313" key="1">
    <source>
        <dbReference type="EMBL" id="KAK3064102.1"/>
    </source>
</evidence>
<dbReference type="Proteomes" id="UP001186974">
    <property type="component" value="Unassembled WGS sequence"/>
</dbReference>
<keyword evidence="2" id="KW-1185">Reference proteome</keyword>
<organism evidence="1 2">
    <name type="scientific">Coniosporium uncinatum</name>
    <dbReference type="NCBI Taxonomy" id="93489"/>
    <lineage>
        <taxon>Eukaryota</taxon>
        <taxon>Fungi</taxon>
        <taxon>Dikarya</taxon>
        <taxon>Ascomycota</taxon>
        <taxon>Pezizomycotina</taxon>
        <taxon>Dothideomycetes</taxon>
        <taxon>Dothideomycetes incertae sedis</taxon>
        <taxon>Coniosporium</taxon>
    </lineage>
</organism>
<reference evidence="1" key="1">
    <citation type="submission" date="2024-09" db="EMBL/GenBank/DDBJ databases">
        <title>Black Yeasts Isolated from many extreme environments.</title>
        <authorList>
            <person name="Coleine C."/>
            <person name="Stajich J.E."/>
            <person name="Selbmann L."/>
        </authorList>
    </citation>
    <scope>NUCLEOTIDE SEQUENCE</scope>
    <source>
        <strain evidence="1">CCFEE 5737</strain>
    </source>
</reference>
<feature type="non-terminal residue" evidence="1">
    <location>
        <position position="96"/>
    </location>
</feature>
<name>A0ACC3D9T2_9PEZI</name>
<comment type="caution">
    <text evidence="1">The sequence shown here is derived from an EMBL/GenBank/DDBJ whole genome shotgun (WGS) entry which is preliminary data.</text>
</comment>
<accession>A0ACC3D9T2</accession>
<protein>
    <submittedName>
        <fullName evidence="1">Uncharacterized protein</fullName>
    </submittedName>
</protein>
<dbReference type="EMBL" id="JAWDJW010006612">
    <property type="protein sequence ID" value="KAK3064102.1"/>
    <property type="molecule type" value="Genomic_DNA"/>
</dbReference>
<proteinExistence type="predicted"/>
<sequence length="96" mass="11027">MPIEVRTVTAPSLGLVKMEERKRAAQGDPDETLPLKRQATVTNGVTSPTDDPTEKKTEEYQKDAILRQMKEYKRQKSQLETQVKELTDRASYHDDH</sequence>
<evidence type="ECO:0000313" key="2">
    <source>
        <dbReference type="Proteomes" id="UP001186974"/>
    </source>
</evidence>
<gene>
    <name evidence="1" type="ORF">LTS18_010081</name>
</gene>